<organism evidence="1 2">
    <name type="scientific">Coprinopsis marcescibilis</name>
    <name type="common">Agaric fungus</name>
    <name type="synonym">Psathyrella marcescibilis</name>
    <dbReference type="NCBI Taxonomy" id="230819"/>
    <lineage>
        <taxon>Eukaryota</taxon>
        <taxon>Fungi</taxon>
        <taxon>Dikarya</taxon>
        <taxon>Basidiomycota</taxon>
        <taxon>Agaricomycotina</taxon>
        <taxon>Agaricomycetes</taxon>
        <taxon>Agaricomycetidae</taxon>
        <taxon>Agaricales</taxon>
        <taxon>Agaricineae</taxon>
        <taxon>Psathyrellaceae</taxon>
        <taxon>Coprinopsis</taxon>
    </lineage>
</organism>
<protein>
    <recommendedName>
        <fullName evidence="3">F-box domain-containing protein</fullName>
    </recommendedName>
</protein>
<proteinExistence type="predicted"/>
<reference evidence="1 2" key="1">
    <citation type="journal article" date="2019" name="Nat. Ecol. Evol.">
        <title>Megaphylogeny resolves global patterns of mushroom evolution.</title>
        <authorList>
            <person name="Varga T."/>
            <person name="Krizsan K."/>
            <person name="Foldi C."/>
            <person name="Dima B."/>
            <person name="Sanchez-Garcia M."/>
            <person name="Sanchez-Ramirez S."/>
            <person name="Szollosi G.J."/>
            <person name="Szarkandi J.G."/>
            <person name="Papp V."/>
            <person name="Albert L."/>
            <person name="Andreopoulos W."/>
            <person name="Angelini C."/>
            <person name="Antonin V."/>
            <person name="Barry K.W."/>
            <person name="Bougher N.L."/>
            <person name="Buchanan P."/>
            <person name="Buyck B."/>
            <person name="Bense V."/>
            <person name="Catcheside P."/>
            <person name="Chovatia M."/>
            <person name="Cooper J."/>
            <person name="Damon W."/>
            <person name="Desjardin D."/>
            <person name="Finy P."/>
            <person name="Geml J."/>
            <person name="Haridas S."/>
            <person name="Hughes K."/>
            <person name="Justo A."/>
            <person name="Karasinski D."/>
            <person name="Kautmanova I."/>
            <person name="Kiss B."/>
            <person name="Kocsube S."/>
            <person name="Kotiranta H."/>
            <person name="LaButti K.M."/>
            <person name="Lechner B.E."/>
            <person name="Liimatainen K."/>
            <person name="Lipzen A."/>
            <person name="Lukacs Z."/>
            <person name="Mihaltcheva S."/>
            <person name="Morgado L.N."/>
            <person name="Niskanen T."/>
            <person name="Noordeloos M.E."/>
            <person name="Ohm R.A."/>
            <person name="Ortiz-Santana B."/>
            <person name="Ovrebo C."/>
            <person name="Racz N."/>
            <person name="Riley R."/>
            <person name="Savchenko A."/>
            <person name="Shiryaev A."/>
            <person name="Soop K."/>
            <person name="Spirin V."/>
            <person name="Szebenyi C."/>
            <person name="Tomsovsky M."/>
            <person name="Tulloss R.E."/>
            <person name="Uehling J."/>
            <person name="Grigoriev I.V."/>
            <person name="Vagvolgyi C."/>
            <person name="Papp T."/>
            <person name="Martin F.M."/>
            <person name="Miettinen O."/>
            <person name="Hibbett D.S."/>
            <person name="Nagy L.G."/>
        </authorList>
    </citation>
    <scope>NUCLEOTIDE SEQUENCE [LARGE SCALE GENOMIC DNA]</scope>
    <source>
        <strain evidence="1 2">CBS 121175</strain>
    </source>
</reference>
<accession>A0A5C3KJ63</accession>
<sequence>MTLCTTYPDSFMNNLTTLTVVFSHDPPTLDVRSVVEHVSQIPSFKRIELQGAGVHMPARVLQSLPAIPTLAEIVFDVGTRDVIEEGLLIGLIRERNAHRDENHLLIPDPLRTLELPVCHSSPIENLASLEYTARNMECLQRLRIRLDSSTHSLSPNGRLVQPEQTLNRIFPNLESIRVHSSNSPSSESFKQSWEFIDELRMDARLLRIHTGTM</sequence>
<dbReference type="AlphaFoldDB" id="A0A5C3KJ63"/>
<evidence type="ECO:0000313" key="2">
    <source>
        <dbReference type="Proteomes" id="UP000307440"/>
    </source>
</evidence>
<dbReference type="Proteomes" id="UP000307440">
    <property type="component" value="Unassembled WGS sequence"/>
</dbReference>
<evidence type="ECO:0008006" key="3">
    <source>
        <dbReference type="Google" id="ProtNLM"/>
    </source>
</evidence>
<dbReference type="EMBL" id="ML210304">
    <property type="protein sequence ID" value="TFK20311.1"/>
    <property type="molecule type" value="Genomic_DNA"/>
</dbReference>
<keyword evidence="2" id="KW-1185">Reference proteome</keyword>
<name>A0A5C3KJ63_COPMA</name>
<gene>
    <name evidence="1" type="ORF">FA15DRAFT_659170</name>
</gene>
<evidence type="ECO:0000313" key="1">
    <source>
        <dbReference type="EMBL" id="TFK20311.1"/>
    </source>
</evidence>